<dbReference type="AlphaFoldDB" id="A0A0D7CGF2"/>
<dbReference type="Proteomes" id="UP000032458">
    <property type="component" value="Unassembled WGS sequence"/>
</dbReference>
<protein>
    <submittedName>
        <fullName evidence="1">Uncharacterized protein</fullName>
    </submittedName>
</protein>
<sequence length="214" mass="23542">MDVPKLLEAAALLVPEESATGNDITVNDVWEYLVQDEWEVALDVLEDLGDIPPLPLGFWQALAAAAERLRLERSAAWCRWRCNETRHGIIRADLTLSPATEARRQIPVPGAGVLRPVWNIGNRTPAGEPSLDIAALWVEYVPFLEPGGQASVLWVEYVPFLEPGGQASVRLAPLTPARWQHLRPGQVITMHEDRSVAGTGAVVEVQRPAARPSR</sequence>
<keyword evidence="2" id="KW-1185">Reference proteome</keyword>
<evidence type="ECO:0000313" key="2">
    <source>
        <dbReference type="Proteomes" id="UP000032458"/>
    </source>
</evidence>
<dbReference type="RefSeq" id="WP_044367457.1">
    <property type="nucleotide sequence ID" value="NZ_JRKI01000039.1"/>
</dbReference>
<proteinExistence type="predicted"/>
<organism evidence="1 2">
    <name type="scientific">Streptomyces natalensis ATCC 27448</name>
    <dbReference type="NCBI Taxonomy" id="1240678"/>
    <lineage>
        <taxon>Bacteria</taxon>
        <taxon>Bacillati</taxon>
        <taxon>Actinomycetota</taxon>
        <taxon>Actinomycetes</taxon>
        <taxon>Kitasatosporales</taxon>
        <taxon>Streptomycetaceae</taxon>
        <taxon>Streptomyces</taxon>
    </lineage>
</organism>
<gene>
    <name evidence="1" type="ORF">SNA_29910</name>
</gene>
<accession>A0A0D7CGF2</accession>
<dbReference type="EMBL" id="JRKI01000039">
    <property type="protein sequence ID" value="KIZ14945.1"/>
    <property type="molecule type" value="Genomic_DNA"/>
</dbReference>
<dbReference type="PATRIC" id="fig|1240678.4.peg.6404"/>
<evidence type="ECO:0000313" key="1">
    <source>
        <dbReference type="EMBL" id="KIZ14945.1"/>
    </source>
</evidence>
<comment type="caution">
    <text evidence="1">The sequence shown here is derived from an EMBL/GenBank/DDBJ whole genome shotgun (WGS) entry which is preliminary data.</text>
</comment>
<reference evidence="1 2" key="1">
    <citation type="submission" date="2014-09" db="EMBL/GenBank/DDBJ databases">
        <title>Draft genome sequence of Streptomyces natalensis ATCC 27448, producer of the antifungal pimaricin.</title>
        <authorList>
            <person name="Mendes M.V."/>
            <person name="Beites T."/>
            <person name="Pires S."/>
            <person name="Santos C.L."/>
            <person name="Moradas-Ferreira P."/>
        </authorList>
    </citation>
    <scope>NUCLEOTIDE SEQUENCE [LARGE SCALE GENOMIC DNA]</scope>
    <source>
        <strain evidence="1 2">ATCC 27448</strain>
    </source>
</reference>
<name>A0A0D7CGF2_9ACTN</name>